<protein>
    <recommendedName>
        <fullName evidence="1">Reverse transcriptase domain-containing protein</fullName>
    </recommendedName>
</protein>
<dbReference type="InterPro" id="IPR000477">
    <property type="entry name" value="RT_dom"/>
</dbReference>
<proteinExistence type="predicted"/>
<dbReference type="OrthoDB" id="1937528at2759"/>
<evidence type="ECO:0000313" key="3">
    <source>
        <dbReference type="RefSeq" id="XP_027093548.2"/>
    </source>
</evidence>
<dbReference type="PANTHER" id="PTHR33116:SF86">
    <property type="entry name" value="REVERSE TRANSCRIPTASE DOMAIN-CONTAINING PROTEIN"/>
    <property type="match status" value="1"/>
</dbReference>
<dbReference type="Proteomes" id="UP001652660">
    <property type="component" value="Chromosome 10c"/>
</dbReference>
<dbReference type="InterPro" id="IPR026960">
    <property type="entry name" value="RVT-Znf"/>
</dbReference>
<reference evidence="3" key="2">
    <citation type="submission" date="2025-08" db="UniProtKB">
        <authorList>
            <consortium name="RefSeq"/>
        </authorList>
    </citation>
    <scope>IDENTIFICATION</scope>
    <source>
        <tissue evidence="3">Leaves</tissue>
    </source>
</reference>
<dbReference type="Pfam" id="PF00078">
    <property type="entry name" value="RVT_1"/>
    <property type="match status" value="1"/>
</dbReference>
<dbReference type="RefSeq" id="XP_027093548.2">
    <property type="nucleotide sequence ID" value="XM_027237747.2"/>
</dbReference>
<evidence type="ECO:0000259" key="1">
    <source>
        <dbReference type="PROSITE" id="PS50878"/>
    </source>
</evidence>
<reference evidence="2" key="1">
    <citation type="journal article" date="2025" name="Foods">
        <title>Unveiling the Microbial Signatures of Arabica Coffee Cherries: Insights into Ripeness Specific Diversity, Functional Traits, and Implications for Quality and Safety.</title>
        <authorList>
            <consortium name="RefSeq"/>
            <person name="Tenea G.N."/>
            <person name="Cifuentes V."/>
            <person name="Reyes P."/>
            <person name="Cevallos-Vallejos M."/>
        </authorList>
    </citation>
    <scope>NUCLEOTIDE SEQUENCE [LARGE SCALE GENOMIC DNA]</scope>
</reference>
<keyword evidence="2" id="KW-1185">Reference proteome</keyword>
<dbReference type="PANTHER" id="PTHR33116">
    <property type="entry name" value="REVERSE TRANSCRIPTASE ZINC-BINDING DOMAIN-CONTAINING PROTEIN-RELATED-RELATED"/>
    <property type="match status" value="1"/>
</dbReference>
<sequence length="991" mass="113709">MKSFSHSLTWTKNEDELSVEIASYYRELFKTSDANEMEEVLNGIPHTISGSMNANLTKPVDEGEIRSALFSMNPDKAPGVDGMPPIFFQKFWNIVKKDLVGAVQTFFHTSHLLKSVNHTAISLIPKILIPTSLKHYRPISLCTTVYKIIAKILANRLKQVLHACISKTQSAFVPGRQILDNIMISHEFLHFLKNKRQGKEGFMAVKLDMSKAYDRVEWGFLDAVMRKMGFNDKWRSWIMECISTASYSFLVNGEVKEYVVPQRGIRQGDPLSPYLFLLCSEGFSNLLQKAASEKRIEGMGISRRGPRLTHLFFADDSLIFCKADSQNAAELKRLLNVYERGTGQLINLEKSSVIFSNNMQQETKEEVSQALGNLQVVSQGKYLGLPMVVTRSKQQLFGYIKSSIQQRLKKWKNKLLSAAGKEIMLKSVALALPTYTMSCFKLPKKLCKEINSTMANYWWGEENGKNKIHWKAWNKISRDKKAGGLGFKDLEAFNLALLGKQIWRLLTQPNLLVSRVLKSRYHPKQSIFKCKVAGNASWIWKGLMRARQLVEEGTRKRIGNGLSTNIWEDNWIPMTPNGRVTTQQPQGVNLVKVADLIVQKRWNKNLLFRNFTSTDVEGILSIPISLVDREDNNFWIHNSNGLYSVRSAYRVLTEEPKAFEQELRGPASTSWSIQSQKIWKYLWKLNIKHKVKLFLWKCLNQALPVRHLIHSRTQQGDPICRVCGEECETVEHALLNCNHVKLVWRMATIQWEGITNLQGCFGSWWTAVMEARSRSEGDEHISLTANILWQIWKSRNATEFEGKQHPPIRIVQKAHEEWLEYGEANLTALKRSTEETGDQPQPPQQQEQTAGILRLRFAIEKSKDSPQMGIGATVSLDNQQLMRGWALRERCSGHKLIDELTAIKLLICKAAVQSLERLEVQVQDKQTLHLIQQPKSSDMRVVTLLEDIHNLKYLFRMCSFCLVNRDINHITHRISAHALDFFVDQEFWIHQ</sequence>
<organism evidence="2 3">
    <name type="scientific">Coffea arabica</name>
    <name type="common">Arabian coffee</name>
    <dbReference type="NCBI Taxonomy" id="13443"/>
    <lineage>
        <taxon>Eukaryota</taxon>
        <taxon>Viridiplantae</taxon>
        <taxon>Streptophyta</taxon>
        <taxon>Embryophyta</taxon>
        <taxon>Tracheophyta</taxon>
        <taxon>Spermatophyta</taxon>
        <taxon>Magnoliopsida</taxon>
        <taxon>eudicotyledons</taxon>
        <taxon>Gunneridae</taxon>
        <taxon>Pentapetalae</taxon>
        <taxon>asterids</taxon>
        <taxon>lamiids</taxon>
        <taxon>Gentianales</taxon>
        <taxon>Rubiaceae</taxon>
        <taxon>Ixoroideae</taxon>
        <taxon>Gardenieae complex</taxon>
        <taxon>Bertiereae - Coffeeae clade</taxon>
        <taxon>Coffeeae</taxon>
        <taxon>Coffea</taxon>
    </lineage>
</organism>
<name>A0A6P6USW2_COFAR</name>
<dbReference type="CDD" id="cd01650">
    <property type="entry name" value="RT_nLTR_like"/>
    <property type="match status" value="1"/>
</dbReference>
<feature type="domain" description="Reverse transcriptase" evidence="1">
    <location>
        <begin position="105"/>
        <end position="387"/>
    </location>
</feature>
<accession>A0A6P6USW2</accession>
<dbReference type="SUPFAM" id="SSF56672">
    <property type="entry name" value="DNA/RNA polymerases"/>
    <property type="match status" value="1"/>
</dbReference>
<evidence type="ECO:0000313" key="2">
    <source>
        <dbReference type="Proteomes" id="UP001652660"/>
    </source>
</evidence>
<dbReference type="InterPro" id="IPR043502">
    <property type="entry name" value="DNA/RNA_pol_sf"/>
</dbReference>
<dbReference type="GeneID" id="113713943"/>
<dbReference type="Pfam" id="PF13966">
    <property type="entry name" value="zf-RVT"/>
    <property type="match status" value="1"/>
</dbReference>
<dbReference type="AlphaFoldDB" id="A0A6P6USW2"/>
<dbReference type="PROSITE" id="PS50878">
    <property type="entry name" value="RT_POL"/>
    <property type="match status" value="1"/>
</dbReference>
<gene>
    <name evidence="3" type="primary">LOC113713943</name>
</gene>